<dbReference type="GO" id="GO:0008111">
    <property type="term" value="F:alpha-methylacyl-CoA racemase activity"/>
    <property type="evidence" value="ECO:0007669"/>
    <property type="project" value="TreeGrafter"/>
</dbReference>
<keyword evidence="4" id="KW-1185">Reference proteome</keyword>
<proteinExistence type="inferred from homology"/>
<sequence length="359" mass="40166">MSMVAYQKNLLNGIKILELAGLAPSSFCGLVLADFGAEVTVIQKVYNKSNFEERLIRNKNVISVNLKTAEGLQSVKELCRISDVLIDPYRPGVLEKIGLDPVELMKDNRRLVVIRITGYGQVGEMASAAGHDINYVGLSDNILPMIAGRSNKQAPYWTPANLLGDFAGGSFLAAFAIVSALHHRDKTGDNGFIIDLSMVEGISYLSSFVSVYQDLDVLWHQPYAIFSGNCPIYRTYETLDNKFVAVGALEEKFSSLLFRTLGVSFKQEDLFVKSAEVVALLEKIFKTKSRNEWTEIFKDVDACVSPVVDIDELGNIKHHQKRGSFMKQNNKYIPLPAPRFYTREEFESLRAANNRKFDS</sequence>
<protein>
    <submittedName>
        <fullName evidence="5">Alpha-methylacyl-CoA racemase</fullName>
    </submittedName>
</protein>
<dbReference type="InterPro" id="IPR044855">
    <property type="entry name" value="CoA-Trfase_III_dom3_sf"/>
</dbReference>
<dbReference type="Proteomes" id="UP000038040">
    <property type="component" value="Unplaced"/>
</dbReference>
<dbReference type="Proteomes" id="UP000274756">
    <property type="component" value="Unassembled WGS sequence"/>
</dbReference>
<dbReference type="InterPro" id="IPR023606">
    <property type="entry name" value="CoA-Trfase_III_dom_1_sf"/>
</dbReference>
<dbReference type="GO" id="GO:0008206">
    <property type="term" value="P:bile acid metabolic process"/>
    <property type="evidence" value="ECO:0007669"/>
    <property type="project" value="TreeGrafter"/>
</dbReference>
<reference evidence="2 4" key="2">
    <citation type="submission" date="2018-11" db="EMBL/GenBank/DDBJ databases">
        <authorList>
            <consortium name="Pathogen Informatics"/>
        </authorList>
    </citation>
    <scope>NUCLEOTIDE SEQUENCE [LARGE SCALE GENOMIC DNA]</scope>
</reference>
<dbReference type="AlphaFoldDB" id="A0A158Q4X9"/>
<dbReference type="Gene3D" id="3.40.50.10540">
    <property type="entry name" value="Crotonobetainyl-coa:carnitine coa-transferase, domain 1"/>
    <property type="match status" value="1"/>
</dbReference>
<evidence type="ECO:0000313" key="2">
    <source>
        <dbReference type="EMBL" id="VDN50956.1"/>
    </source>
</evidence>
<dbReference type="GO" id="GO:0005739">
    <property type="term" value="C:mitochondrion"/>
    <property type="evidence" value="ECO:0007669"/>
    <property type="project" value="TreeGrafter"/>
</dbReference>
<dbReference type="PANTHER" id="PTHR48228">
    <property type="entry name" value="SUCCINYL-COA--D-CITRAMALATE COA-TRANSFERASE"/>
    <property type="match status" value="1"/>
</dbReference>
<dbReference type="EMBL" id="UYYG01000010">
    <property type="protein sequence ID" value="VDN50956.1"/>
    <property type="molecule type" value="Genomic_DNA"/>
</dbReference>
<reference evidence="5" key="1">
    <citation type="submission" date="2016-04" db="UniProtKB">
        <authorList>
            <consortium name="WormBaseParasite"/>
        </authorList>
    </citation>
    <scope>IDENTIFICATION</scope>
</reference>
<name>A0A158Q4X9_DRAME</name>
<evidence type="ECO:0000256" key="1">
    <source>
        <dbReference type="ARBA" id="ARBA00008383"/>
    </source>
</evidence>
<organism evidence="3 5">
    <name type="scientific">Dracunculus medinensis</name>
    <name type="common">Guinea worm</name>
    <dbReference type="NCBI Taxonomy" id="318479"/>
    <lineage>
        <taxon>Eukaryota</taxon>
        <taxon>Metazoa</taxon>
        <taxon>Ecdysozoa</taxon>
        <taxon>Nematoda</taxon>
        <taxon>Chromadorea</taxon>
        <taxon>Rhabditida</taxon>
        <taxon>Spirurina</taxon>
        <taxon>Dracunculoidea</taxon>
        <taxon>Dracunculidae</taxon>
        <taxon>Dracunculus</taxon>
    </lineage>
</organism>
<evidence type="ECO:0000313" key="5">
    <source>
        <dbReference type="WBParaSite" id="DME_0000599001-mRNA-1"/>
    </source>
</evidence>
<dbReference type="STRING" id="318479.A0A158Q4X9"/>
<dbReference type="Gene3D" id="3.30.1540.10">
    <property type="entry name" value="formyl-coa transferase, domain 3"/>
    <property type="match status" value="1"/>
</dbReference>
<evidence type="ECO:0000313" key="4">
    <source>
        <dbReference type="Proteomes" id="UP000274756"/>
    </source>
</evidence>
<dbReference type="InterPro" id="IPR050509">
    <property type="entry name" value="CoA-transferase_III"/>
</dbReference>
<dbReference type="InterPro" id="IPR003673">
    <property type="entry name" value="CoA-Trfase_fam_III"/>
</dbReference>
<accession>A0A158Q4X9</accession>
<dbReference type="WBParaSite" id="DME_0000599001-mRNA-1">
    <property type="protein sequence ID" value="DME_0000599001-mRNA-1"/>
    <property type="gene ID" value="DME_0000599001"/>
</dbReference>
<dbReference type="SUPFAM" id="SSF89796">
    <property type="entry name" value="CoA-transferase family III (CaiB/BaiF)"/>
    <property type="match status" value="1"/>
</dbReference>
<dbReference type="OrthoDB" id="5863171at2759"/>
<comment type="similarity">
    <text evidence="1">Belongs to the CoA-transferase III family.</text>
</comment>
<evidence type="ECO:0000313" key="3">
    <source>
        <dbReference type="Proteomes" id="UP000038040"/>
    </source>
</evidence>
<dbReference type="Pfam" id="PF02515">
    <property type="entry name" value="CoA_transf_3"/>
    <property type="match status" value="1"/>
</dbReference>
<gene>
    <name evidence="2" type="ORF">DME_LOCUS929</name>
</gene>
<dbReference type="PANTHER" id="PTHR48228:SF5">
    <property type="entry name" value="ALPHA-METHYLACYL-COA RACEMASE"/>
    <property type="match status" value="1"/>
</dbReference>